<dbReference type="RefSeq" id="XP_060360206.1">
    <property type="nucleotide sequence ID" value="XM_060505517.1"/>
</dbReference>
<sequence>MGLETRRRYVPDYRKPSLPLLGLAPCKCTETCSHFATPAAASPTGTLSPPLHPTVTRLSLFRGGLSAACHGAIGRSLSSADFGGGGAAWCAGSEIGVSVRIGRPHLPYEKNRETLASHLYIFAFEATSSNNHFGQFARFGTMWTRGSRVKNTNARRRPFSLKGRDTEWCHRTSRGHLPSNRSRNRLPNGAFRCGNPTQFRLVHIHWHNILRPDVRSTQ</sequence>
<evidence type="ECO:0000313" key="1">
    <source>
        <dbReference type="EMBL" id="KAK1715063.1"/>
    </source>
</evidence>
<dbReference type="GeneID" id="85389416"/>
<evidence type="ECO:0000313" key="2">
    <source>
        <dbReference type="Proteomes" id="UP001244207"/>
    </source>
</evidence>
<name>A0AAD8XBH8_GLOAC</name>
<keyword evidence="2" id="KW-1185">Reference proteome</keyword>
<dbReference type="EMBL" id="JAHMHS010000124">
    <property type="protein sequence ID" value="KAK1715063.1"/>
    <property type="molecule type" value="Genomic_DNA"/>
</dbReference>
<comment type="caution">
    <text evidence="1">The sequence shown here is derived from an EMBL/GenBank/DDBJ whole genome shotgun (WGS) entry which is preliminary data.</text>
</comment>
<proteinExistence type="predicted"/>
<protein>
    <submittedName>
        <fullName evidence="1">Uncharacterized protein</fullName>
    </submittedName>
</protein>
<dbReference type="AlphaFoldDB" id="A0AAD8XBH8"/>
<reference evidence="1" key="1">
    <citation type="submission" date="2021-12" db="EMBL/GenBank/DDBJ databases">
        <title>Comparative genomics, transcriptomics and evolutionary studies reveal genomic signatures of adaptation to plant cell wall in hemibiotrophic fungi.</title>
        <authorList>
            <consortium name="DOE Joint Genome Institute"/>
            <person name="Baroncelli R."/>
            <person name="Diaz J.F."/>
            <person name="Benocci T."/>
            <person name="Peng M."/>
            <person name="Battaglia E."/>
            <person name="Haridas S."/>
            <person name="Andreopoulos W."/>
            <person name="Labutti K."/>
            <person name="Pangilinan J."/>
            <person name="Floch G.L."/>
            <person name="Makela M.R."/>
            <person name="Henrissat B."/>
            <person name="Grigoriev I.V."/>
            <person name="Crouch J.A."/>
            <person name="De Vries R.P."/>
            <person name="Sukno S.A."/>
            <person name="Thon M.R."/>
        </authorList>
    </citation>
    <scope>NUCLEOTIDE SEQUENCE</scope>
    <source>
        <strain evidence="1">CBS 112980</strain>
    </source>
</reference>
<dbReference type="Proteomes" id="UP001244207">
    <property type="component" value="Unassembled WGS sequence"/>
</dbReference>
<gene>
    <name evidence="1" type="ORF">BDZ83DRAFT_58206</name>
</gene>
<organism evidence="1 2">
    <name type="scientific">Glomerella acutata</name>
    <name type="common">Colletotrichum acutatum</name>
    <dbReference type="NCBI Taxonomy" id="27357"/>
    <lineage>
        <taxon>Eukaryota</taxon>
        <taxon>Fungi</taxon>
        <taxon>Dikarya</taxon>
        <taxon>Ascomycota</taxon>
        <taxon>Pezizomycotina</taxon>
        <taxon>Sordariomycetes</taxon>
        <taxon>Hypocreomycetidae</taxon>
        <taxon>Glomerellales</taxon>
        <taxon>Glomerellaceae</taxon>
        <taxon>Colletotrichum</taxon>
        <taxon>Colletotrichum acutatum species complex</taxon>
    </lineage>
</organism>
<accession>A0AAD8XBH8</accession>